<dbReference type="EMBL" id="MGEM01000016">
    <property type="protein sequence ID" value="OGL85018.1"/>
    <property type="molecule type" value="Genomic_DNA"/>
</dbReference>
<evidence type="ECO:0000313" key="1">
    <source>
        <dbReference type="EMBL" id="OGL85018.1"/>
    </source>
</evidence>
<comment type="caution">
    <text evidence="1">The sequence shown here is derived from an EMBL/GenBank/DDBJ whole genome shotgun (WGS) entry which is preliminary data.</text>
</comment>
<dbReference type="AlphaFoldDB" id="A0A1F7V4M2"/>
<gene>
    <name evidence="1" type="ORF">A3B36_02630</name>
</gene>
<protein>
    <submittedName>
        <fullName evidence="1">Uncharacterized protein</fullName>
    </submittedName>
</protein>
<reference evidence="1 2" key="1">
    <citation type="journal article" date="2016" name="Nat. Commun.">
        <title>Thousands of microbial genomes shed light on interconnected biogeochemical processes in an aquifer system.</title>
        <authorList>
            <person name="Anantharaman K."/>
            <person name="Brown C.T."/>
            <person name="Hug L.A."/>
            <person name="Sharon I."/>
            <person name="Castelle C.J."/>
            <person name="Probst A.J."/>
            <person name="Thomas B.C."/>
            <person name="Singh A."/>
            <person name="Wilkins M.J."/>
            <person name="Karaoz U."/>
            <person name="Brodie E.L."/>
            <person name="Williams K.H."/>
            <person name="Hubbard S.S."/>
            <person name="Banfield J.F."/>
        </authorList>
    </citation>
    <scope>NUCLEOTIDE SEQUENCE [LARGE SCALE GENOMIC DNA]</scope>
</reference>
<dbReference type="PROSITE" id="PS51257">
    <property type="entry name" value="PROKAR_LIPOPROTEIN"/>
    <property type="match status" value="1"/>
</dbReference>
<dbReference type="InterPro" id="IPR014717">
    <property type="entry name" value="Transl_elong_EF1B/ribsomal_bS6"/>
</dbReference>
<dbReference type="Gene3D" id="3.30.70.60">
    <property type="match status" value="1"/>
</dbReference>
<proteinExistence type="predicted"/>
<organism evidence="1 2">
    <name type="scientific">Candidatus Uhrbacteria bacterium RIFCSPLOWO2_01_FULL_55_36</name>
    <dbReference type="NCBI Taxonomy" id="1802404"/>
    <lineage>
        <taxon>Bacteria</taxon>
        <taxon>Candidatus Uhriibacteriota</taxon>
    </lineage>
</organism>
<dbReference type="Proteomes" id="UP000177704">
    <property type="component" value="Unassembled WGS sequence"/>
</dbReference>
<sequence length="197" mass="22061">MTFRPSPLLLTGISCALAVLIGVLVIKPALREINMLNERFRMHRNALEILYQQGQNMRTSLEEYERIQPDLPLVNSSVLTLGEELAFITALEDIAARNRVTQTIRLDTAQPSPLAGQAQLAFRRVLLRLDVQGTYDQLFRVWRDLEAMPAYLNIIQLSLASNSKFVPYYPAVGGNAAPGMPLTGTFTAATYWRAPQK</sequence>
<evidence type="ECO:0000313" key="2">
    <source>
        <dbReference type="Proteomes" id="UP000177704"/>
    </source>
</evidence>
<name>A0A1F7V4M2_9BACT</name>
<accession>A0A1F7V4M2</accession>